<sequence>MSVALLPLIRRMFCPVSVSQTYISPAESRHPQFWHHASNTEWREQMKEKGKALVLILFLCPSSPVSSHRNNLRGQETPPGKASILWNVLGQHFMITEQQICELGLSEPRPGEGEEREGPSYDKGAMLLLQVIQKCRNG</sequence>
<name>A0A7J5YGA6_DISMA</name>
<dbReference type="AlphaFoldDB" id="A0A7J5YGA6"/>
<protein>
    <submittedName>
        <fullName evidence="1">Uncharacterized protein</fullName>
    </submittedName>
</protein>
<accession>A0A7J5YGA6</accession>
<reference evidence="1 2" key="1">
    <citation type="submission" date="2020-03" db="EMBL/GenBank/DDBJ databases">
        <title>Dissostichus mawsoni Genome sequencing and assembly.</title>
        <authorList>
            <person name="Park H."/>
        </authorList>
    </citation>
    <scope>NUCLEOTIDE SEQUENCE [LARGE SCALE GENOMIC DNA]</scope>
    <source>
        <strain evidence="1">DM0001</strain>
        <tissue evidence="1">Muscle</tissue>
    </source>
</reference>
<evidence type="ECO:0000313" key="1">
    <source>
        <dbReference type="EMBL" id="KAF3847809.1"/>
    </source>
</evidence>
<proteinExistence type="predicted"/>
<organism evidence="1 2">
    <name type="scientific">Dissostichus mawsoni</name>
    <name type="common">Antarctic cod</name>
    <dbReference type="NCBI Taxonomy" id="36200"/>
    <lineage>
        <taxon>Eukaryota</taxon>
        <taxon>Metazoa</taxon>
        <taxon>Chordata</taxon>
        <taxon>Craniata</taxon>
        <taxon>Vertebrata</taxon>
        <taxon>Euteleostomi</taxon>
        <taxon>Actinopterygii</taxon>
        <taxon>Neopterygii</taxon>
        <taxon>Teleostei</taxon>
        <taxon>Neoteleostei</taxon>
        <taxon>Acanthomorphata</taxon>
        <taxon>Eupercaria</taxon>
        <taxon>Perciformes</taxon>
        <taxon>Notothenioidei</taxon>
        <taxon>Nototheniidae</taxon>
        <taxon>Dissostichus</taxon>
    </lineage>
</organism>
<evidence type="ECO:0000313" key="2">
    <source>
        <dbReference type="Proteomes" id="UP000518266"/>
    </source>
</evidence>
<dbReference type="Proteomes" id="UP000518266">
    <property type="component" value="Unassembled WGS sequence"/>
</dbReference>
<comment type="caution">
    <text evidence="1">The sequence shown here is derived from an EMBL/GenBank/DDBJ whole genome shotgun (WGS) entry which is preliminary data.</text>
</comment>
<gene>
    <name evidence="1" type="ORF">F7725_020837</name>
</gene>
<dbReference type="EMBL" id="JAAKFY010000013">
    <property type="protein sequence ID" value="KAF3847809.1"/>
    <property type="molecule type" value="Genomic_DNA"/>
</dbReference>
<keyword evidence="2" id="KW-1185">Reference proteome</keyword>